<feature type="transmembrane region" description="Helical" evidence="5">
    <location>
        <begin position="52"/>
        <end position="68"/>
    </location>
</feature>
<feature type="transmembrane region" description="Helical" evidence="5">
    <location>
        <begin position="121"/>
        <end position="140"/>
    </location>
</feature>
<feature type="transmembrane region" description="Helical" evidence="5">
    <location>
        <begin position="20"/>
        <end position="40"/>
    </location>
</feature>
<feature type="transmembrane region" description="Helical" evidence="5">
    <location>
        <begin position="80"/>
        <end position="101"/>
    </location>
</feature>
<dbReference type="PANTHER" id="PTHR31746:SF2">
    <property type="entry name" value="TRANSMEMBRANE PROTEIN 229A"/>
    <property type="match status" value="1"/>
</dbReference>
<reference evidence="6 7" key="1">
    <citation type="journal article" date="2015" name="Geomicrobiol. J.">
        <title>Caldisalinibacter kiritimatiensis gen. nov., sp. nov., a moderately thermohalophilic thiosulfate-reducing bacterium from a hypersaline microbial mat.</title>
        <authorList>
            <person name="Ben Hania W."/>
            <person name="Joseph M."/>
            <person name="Fiebig A."/>
            <person name="Bunk B."/>
            <person name="Klenk H.-P."/>
            <person name="Fardeau M.-L."/>
            <person name="Spring S."/>
        </authorList>
    </citation>
    <scope>NUCLEOTIDE SEQUENCE [LARGE SCALE GENOMIC DNA]</scope>
    <source>
        <strain evidence="6 7">L21-TH-D2</strain>
    </source>
</reference>
<dbReference type="Proteomes" id="UP000013378">
    <property type="component" value="Unassembled WGS sequence"/>
</dbReference>
<organism evidence="6 7">
    <name type="scientific">Caldisalinibacter kiritimatiensis</name>
    <dbReference type="NCBI Taxonomy" id="1304284"/>
    <lineage>
        <taxon>Bacteria</taxon>
        <taxon>Bacillati</taxon>
        <taxon>Bacillota</taxon>
        <taxon>Tissierellia</taxon>
        <taxon>Tissierellales</taxon>
        <taxon>Thermohalobacteraceae</taxon>
        <taxon>Caldisalinibacter</taxon>
    </lineage>
</organism>
<evidence type="ECO:0000256" key="3">
    <source>
        <dbReference type="ARBA" id="ARBA00022989"/>
    </source>
</evidence>
<sequence length="156" mass="18660">MSLYIVKNNKLLIEHNIIMLIRYVIYGLSGLLIEVFWTGFSSLIYGDLTLTGHTYLWMFFIYGLAIFLEPIHNKIRRENFVVRGFIWTVLIFSIEFLTGFLLDKMIGICPWDYKRSSKLTLYGYIRLDYFPAWFIVGLLFEKYHDFLIQKAQNLFR</sequence>
<gene>
    <name evidence="6" type="ORF">L21TH_2669</name>
</gene>
<evidence type="ECO:0000256" key="2">
    <source>
        <dbReference type="ARBA" id="ARBA00022692"/>
    </source>
</evidence>
<dbReference type="eggNOG" id="COG4905">
    <property type="taxonomic scope" value="Bacteria"/>
</dbReference>
<evidence type="ECO:0000256" key="4">
    <source>
        <dbReference type="ARBA" id="ARBA00023136"/>
    </source>
</evidence>
<dbReference type="Pfam" id="PF06541">
    <property type="entry name" value="ABC_trans_CmpB"/>
    <property type="match status" value="1"/>
</dbReference>
<comment type="subcellular location">
    <subcellularLocation>
        <location evidence="1">Membrane</location>
        <topology evidence="1">Multi-pass membrane protein</topology>
    </subcellularLocation>
</comment>
<dbReference type="AlphaFoldDB" id="R1CKR7"/>
<comment type="caution">
    <text evidence="6">The sequence shown here is derived from an EMBL/GenBank/DDBJ whole genome shotgun (WGS) entry which is preliminary data.</text>
</comment>
<accession>R1CKR7</accession>
<dbReference type="EMBL" id="ARZA01000280">
    <property type="protein sequence ID" value="EOC99320.1"/>
    <property type="molecule type" value="Genomic_DNA"/>
</dbReference>
<evidence type="ECO:0000313" key="7">
    <source>
        <dbReference type="Proteomes" id="UP000013378"/>
    </source>
</evidence>
<name>R1CKR7_9FIRM</name>
<keyword evidence="2 5" id="KW-0812">Transmembrane</keyword>
<proteinExistence type="predicted"/>
<dbReference type="PANTHER" id="PTHR31746">
    <property type="entry name" value="TRANSMEMBRANE PROTEIN 229 FAMILY MEMBER"/>
    <property type="match status" value="1"/>
</dbReference>
<protein>
    <submittedName>
        <fullName evidence="6">Putative membrane protein</fullName>
    </submittedName>
</protein>
<keyword evidence="3 5" id="KW-1133">Transmembrane helix</keyword>
<evidence type="ECO:0000313" key="6">
    <source>
        <dbReference type="EMBL" id="EOC99320.1"/>
    </source>
</evidence>
<evidence type="ECO:0000256" key="5">
    <source>
        <dbReference type="SAM" id="Phobius"/>
    </source>
</evidence>
<dbReference type="STRING" id="1304284.L21TH_2669"/>
<keyword evidence="7" id="KW-1185">Reference proteome</keyword>
<dbReference type="GO" id="GO:0016020">
    <property type="term" value="C:membrane"/>
    <property type="evidence" value="ECO:0007669"/>
    <property type="project" value="UniProtKB-SubCell"/>
</dbReference>
<keyword evidence="4 5" id="KW-0472">Membrane</keyword>
<dbReference type="InterPro" id="IPR010540">
    <property type="entry name" value="CmpB_TMEM229"/>
</dbReference>
<evidence type="ECO:0000256" key="1">
    <source>
        <dbReference type="ARBA" id="ARBA00004141"/>
    </source>
</evidence>